<evidence type="ECO:0000256" key="4">
    <source>
        <dbReference type="SAM" id="MobiDB-lite"/>
    </source>
</evidence>
<dbReference type="InterPro" id="IPR050964">
    <property type="entry name" value="Striated_Muscle_Regulatory"/>
</dbReference>
<evidence type="ECO:0000313" key="7">
    <source>
        <dbReference type="Proteomes" id="UP001523263"/>
    </source>
</evidence>
<proteinExistence type="predicted"/>
<feature type="region of interest" description="Disordered" evidence="4">
    <location>
        <begin position="63"/>
        <end position="111"/>
    </location>
</feature>
<keyword evidence="1" id="KW-0677">Repeat</keyword>
<keyword evidence="3" id="KW-0624">Polysaccharide degradation</keyword>
<dbReference type="SUPFAM" id="SSF49265">
    <property type="entry name" value="Fibronectin type III"/>
    <property type="match status" value="1"/>
</dbReference>
<gene>
    <name evidence="6" type="ORF">NC658_20570</name>
</gene>
<keyword evidence="7" id="KW-1185">Reference proteome</keyword>
<evidence type="ECO:0000313" key="6">
    <source>
        <dbReference type="EMBL" id="MCM2515624.1"/>
    </source>
</evidence>
<organism evidence="6 7">
    <name type="scientific">Streptomyces griseoincarnatus</name>
    <dbReference type="NCBI Taxonomy" id="29305"/>
    <lineage>
        <taxon>Bacteria</taxon>
        <taxon>Bacillati</taxon>
        <taxon>Actinomycetota</taxon>
        <taxon>Actinomycetes</taxon>
        <taxon>Kitasatosporales</taxon>
        <taxon>Streptomycetaceae</taxon>
        <taxon>Streptomyces</taxon>
        <taxon>Streptomyces griseoincarnatus group</taxon>
    </lineage>
</organism>
<comment type="caution">
    <text evidence="6">The sequence shown here is derived from an EMBL/GenBank/DDBJ whole genome shotgun (WGS) entry which is preliminary data.</text>
</comment>
<feature type="domain" description="Fibronectin type-III" evidence="5">
    <location>
        <begin position="1"/>
        <end position="78"/>
    </location>
</feature>
<dbReference type="PANTHER" id="PTHR13817:SF73">
    <property type="entry name" value="FIBRONECTIN TYPE-III DOMAIN-CONTAINING PROTEIN"/>
    <property type="match status" value="1"/>
</dbReference>
<evidence type="ECO:0000259" key="5">
    <source>
        <dbReference type="PROSITE" id="PS50853"/>
    </source>
</evidence>
<keyword evidence="2" id="KW-0378">Hydrolase</keyword>
<dbReference type="InterPro" id="IPR013783">
    <property type="entry name" value="Ig-like_fold"/>
</dbReference>
<reference evidence="6 7" key="1">
    <citation type="submission" date="2022-06" db="EMBL/GenBank/DDBJ databases">
        <title>Whole genome sequence of Streptomyces griseoincarnatus RB7AG.</title>
        <authorList>
            <person name="Ray L."/>
            <person name="Behera S."/>
            <person name="Panda A.N."/>
        </authorList>
    </citation>
    <scope>NUCLEOTIDE SEQUENCE [LARGE SCALE GENOMIC DNA]</scope>
    <source>
        <strain evidence="6 7">RB7AG</strain>
    </source>
</reference>
<feature type="compositionally biased region" description="Polar residues" evidence="4">
    <location>
        <begin position="85"/>
        <end position="101"/>
    </location>
</feature>
<sequence length="313" mass="31936">MTWALPASDGGSAITAYVVTVLRDGTAVGERRTLPPDAPSTTVTGLSNGTTYTIEVAAQNATGTGTPATASAAPRAATAPGAPTEVSTKPGTTGVTVTWQPPTDDGGADLSSTTVEIRNASDDSLITTATVPMPTKTASLDGLTAGSTYYAIVYAVNSSGVEGSHATTADFTLGTPSPAALFGIGAWKTSNPATDAPMICILWQINGTNQDGISGQIHFQLTAEDGSDPDASSDWAINYDPNSNYLTGTDGQYAWCADAADIPHSTSNTVWTPVSFTGADGNSNTISLDTAAMRDMTIMDPDGNNARPAFTNP</sequence>
<dbReference type="InterPro" id="IPR036116">
    <property type="entry name" value="FN3_sf"/>
</dbReference>
<dbReference type="Gene3D" id="2.60.40.10">
    <property type="entry name" value="Immunoglobulins"/>
    <property type="match status" value="2"/>
</dbReference>
<accession>A0ABT0VW92</accession>
<dbReference type="InterPro" id="IPR003961">
    <property type="entry name" value="FN3_dom"/>
</dbReference>
<dbReference type="PROSITE" id="PS50853">
    <property type="entry name" value="FN3"/>
    <property type="match status" value="2"/>
</dbReference>
<dbReference type="PANTHER" id="PTHR13817">
    <property type="entry name" value="TITIN"/>
    <property type="match status" value="1"/>
</dbReference>
<feature type="domain" description="Fibronectin type-III" evidence="5">
    <location>
        <begin position="79"/>
        <end position="178"/>
    </location>
</feature>
<dbReference type="Proteomes" id="UP001523263">
    <property type="component" value="Unassembled WGS sequence"/>
</dbReference>
<name>A0ABT0VW92_STRGI</name>
<evidence type="ECO:0000256" key="3">
    <source>
        <dbReference type="ARBA" id="ARBA00023326"/>
    </source>
</evidence>
<keyword evidence="3" id="KW-0119">Carbohydrate metabolism</keyword>
<dbReference type="Pfam" id="PF00041">
    <property type="entry name" value="fn3"/>
    <property type="match status" value="2"/>
</dbReference>
<evidence type="ECO:0000256" key="1">
    <source>
        <dbReference type="ARBA" id="ARBA00022737"/>
    </source>
</evidence>
<keyword evidence="2" id="KW-0326">Glycosidase</keyword>
<dbReference type="EMBL" id="JAMQBH010000010">
    <property type="protein sequence ID" value="MCM2515624.1"/>
    <property type="molecule type" value="Genomic_DNA"/>
</dbReference>
<evidence type="ECO:0000256" key="2">
    <source>
        <dbReference type="ARBA" id="ARBA00023295"/>
    </source>
</evidence>
<dbReference type="CDD" id="cd00063">
    <property type="entry name" value="FN3"/>
    <property type="match status" value="2"/>
</dbReference>
<dbReference type="SMART" id="SM00060">
    <property type="entry name" value="FN3"/>
    <property type="match status" value="2"/>
</dbReference>
<feature type="compositionally biased region" description="Low complexity" evidence="4">
    <location>
        <begin position="63"/>
        <end position="84"/>
    </location>
</feature>
<protein>
    <submittedName>
        <fullName evidence="6">Fibronectin type III domain-containing protein</fullName>
    </submittedName>
</protein>